<dbReference type="OrthoDB" id="10265695at2759"/>
<feature type="region of interest" description="Disordered" evidence="1">
    <location>
        <begin position="125"/>
        <end position="145"/>
    </location>
</feature>
<protein>
    <recommendedName>
        <fullName evidence="2">eIF3h C-terminal domain-containing protein</fullName>
    </recommendedName>
</protein>
<organism evidence="3 4">
    <name type="scientific">Carnegiea gigantea</name>
    <dbReference type="NCBI Taxonomy" id="171969"/>
    <lineage>
        <taxon>Eukaryota</taxon>
        <taxon>Viridiplantae</taxon>
        <taxon>Streptophyta</taxon>
        <taxon>Embryophyta</taxon>
        <taxon>Tracheophyta</taxon>
        <taxon>Spermatophyta</taxon>
        <taxon>Magnoliopsida</taxon>
        <taxon>eudicotyledons</taxon>
        <taxon>Gunneridae</taxon>
        <taxon>Pentapetalae</taxon>
        <taxon>Caryophyllales</taxon>
        <taxon>Cactineae</taxon>
        <taxon>Cactaceae</taxon>
        <taxon>Cactoideae</taxon>
        <taxon>Echinocereeae</taxon>
        <taxon>Carnegiea</taxon>
    </lineage>
</organism>
<reference evidence="3" key="1">
    <citation type="submission" date="2022-04" db="EMBL/GenBank/DDBJ databases">
        <title>Carnegiea gigantea Genome sequencing and assembly v2.</title>
        <authorList>
            <person name="Copetti D."/>
            <person name="Sanderson M.J."/>
            <person name="Burquez A."/>
            <person name="Wojciechowski M.F."/>
        </authorList>
    </citation>
    <scope>NUCLEOTIDE SEQUENCE</scope>
    <source>
        <strain evidence="3">SGP5-SGP5p</strain>
        <tissue evidence="3">Aerial part</tissue>
    </source>
</reference>
<feature type="domain" description="eIF3h C-terminal" evidence="2">
    <location>
        <begin position="17"/>
        <end position="177"/>
    </location>
</feature>
<gene>
    <name evidence="3" type="ORF">Cgig2_001365</name>
</gene>
<evidence type="ECO:0000313" key="4">
    <source>
        <dbReference type="Proteomes" id="UP001153076"/>
    </source>
</evidence>
<keyword evidence="4" id="KW-1185">Reference proteome</keyword>
<accession>A0A9Q1KVL3</accession>
<sequence length="227" mass="25396">MMRCLREVNVDNNTVGWLREKNLTWGDIYEEIPISVSNLLLISAVMTELEADSPVTQCDYNRLQLCTTPFVERNLEFLIEFMNDLSMEQQKLSFLFTIGLVPVLLPQPFTSTSSAASMASEEKAENMSCKAASEEPLPEEDPSNPIFKPIPEPSRLDTYLITNQIANYCNQINGYNSGSWHIFGGVKIRLAYVSFTILLVLSMNLLESHAAGSGSLFGREMNNAIPD</sequence>
<evidence type="ECO:0000313" key="3">
    <source>
        <dbReference type="EMBL" id="KAJ8449709.1"/>
    </source>
</evidence>
<dbReference type="EMBL" id="JAKOGI010000019">
    <property type="protein sequence ID" value="KAJ8449709.1"/>
    <property type="molecule type" value="Genomic_DNA"/>
</dbReference>
<comment type="caution">
    <text evidence="3">The sequence shown here is derived from an EMBL/GenBank/DDBJ whole genome shotgun (WGS) entry which is preliminary data.</text>
</comment>
<name>A0A9Q1KVL3_9CARY</name>
<dbReference type="AlphaFoldDB" id="A0A9Q1KVL3"/>
<proteinExistence type="predicted"/>
<dbReference type="Proteomes" id="UP001153076">
    <property type="component" value="Unassembled WGS sequence"/>
</dbReference>
<dbReference type="Pfam" id="PF19445">
    <property type="entry name" value="eIF3h_C"/>
    <property type="match status" value="1"/>
</dbReference>
<evidence type="ECO:0000256" key="1">
    <source>
        <dbReference type="SAM" id="MobiDB-lite"/>
    </source>
</evidence>
<dbReference type="InterPro" id="IPR045810">
    <property type="entry name" value="eIF3h_C"/>
</dbReference>
<evidence type="ECO:0000259" key="2">
    <source>
        <dbReference type="Pfam" id="PF19445"/>
    </source>
</evidence>